<dbReference type="EMBL" id="JAUHPX010000005">
    <property type="protein sequence ID" value="MDN4488555.1"/>
    <property type="molecule type" value="Genomic_DNA"/>
</dbReference>
<name>A0AAW7M9F6_9MICO</name>
<dbReference type="RefSeq" id="WP_301119382.1">
    <property type="nucleotide sequence ID" value="NZ_JAUHPX010000005.1"/>
</dbReference>
<evidence type="ECO:0000313" key="5">
    <source>
        <dbReference type="Proteomes" id="UP001172737"/>
    </source>
</evidence>
<dbReference type="Pfam" id="PF08445">
    <property type="entry name" value="FR47"/>
    <property type="match status" value="1"/>
</dbReference>
<dbReference type="PROSITE" id="PS51186">
    <property type="entry name" value="GNAT"/>
    <property type="match status" value="1"/>
</dbReference>
<evidence type="ECO:0000259" key="3">
    <source>
        <dbReference type="PROSITE" id="PS51186"/>
    </source>
</evidence>
<protein>
    <submittedName>
        <fullName evidence="4">GNAT family N-acetyltransferase</fullName>
        <ecNumber evidence="4">2.3.1.-</ecNumber>
    </submittedName>
</protein>
<gene>
    <name evidence="4" type="ORF">QQX10_10290</name>
</gene>
<dbReference type="CDD" id="cd04301">
    <property type="entry name" value="NAT_SF"/>
    <property type="match status" value="1"/>
</dbReference>
<feature type="domain" description="N-acetyltransferase" evidence="3">
    <location>
        <begin position="101"/>
        <end position="239"/>
    </location>
</feature>
<dbReference type="PANTHER" id="PTHR43420:SF3">
    <property type="entry name" value="N-ACETYLTRANSFERASE DOMAIN-CONTAINING PROTEIN"/>
    <property type="match status" value="1"/>
</dbReference>
<dbReference type="Proteomes" id="UP001172737">
    <property type="component" value="Unassembled WGS sequence"/>
</dbReference>
<dbReference type="InterPro" id="IPR000182">
    <property type="entry name" value="GNAT_dom"/>
</dbReference>
<reference evidence="4" key="1">
    <citation type="submission" date="2023-06" db="EMBL/GenBank/DDBJ databases">
        <title>Sysu t00039.</title>
        <authorList>
            <person name="Gao L."/>
            <person name="Fang B.-Z."/>
            <person name="Li W.-J."/>
        </authorList>
    </citation>
    <scope>NUCLEOTIDE SEQUENCE</scope>
    <source>
        <strain evidence="4">SYSU T00039</strain>
    </source>
</reference>
<evidence type="ECO:0000256" key="1">
    <source>
        <dbReference type="ARBA" id="ARBA00022679"/>
    </source>
</evidence>
<dbReference type="EC" id="2.3.1.-" evidence="4"/>
<evidence type="ECO:0000313" key="4">
    <source>
        <dbReference type="EMBL" id="MDN4488555.1"/>
    </source>
</evidence>
<organism evidence="4 5">
    <name type="scientific">Demequina lignilytica</name>
    <dbReference type="NCBI Taxonomy" id="3051663"/>
    <lineage>
        <taxon>Bacteria</taxon>
        <taxon>Bacillati</taxon>
        <taxon>Actinomycetota</taxon>
        <taxon>Actinomycetes</taxon>
        <taxon>Micrococcales</taxon>
        <taxon>Demequinaceae</taxon>
        <taxon>Demequina</taxon>
    </lineage>
</organism>
<sequence length="239" mass="25760">MNAHARTHELDQPVWHALSGPHRALGVSHGGAARYRPTVAPFAALPPVASAQDWEDLTAVAGDDELAFFGLAREVPAGWDLLGQFDVVQMTAPAGFGRRHPDIERLTEADVAAMLELVAEAQPGPFSVETYRCGAYYGIKEDGRLVAMAGERLTTPSWTEISAVATRASHRGRGLATRLMEVVAHGIREAGREPFLHTGATNVGAIRLYEHLGFTIRDTANVVQRVRRAGVDATVASLH</sequence>
<dbReference type="PANTHER" id="PTHR43420">
    <property type="entry name" value="ACETYLTRANSFERASE"/>
    <property type="match status" value="1"/>
</dbReference>
<dbReference type="InterPro" id="IPR050680">
    <property type="entry name" value="YpeA/RimI_acetyltransf"/>
</dbReference>
<keyword evidence="1 4" id="KW-0808">Transferase</keyword>
<dbReference type="GO" id="GO:0016747">
    <property type="term" value="F:acyltransferase activity, transferring groups other than amino-acyl groups"/>
    <property type="evidence" value="ECO:0007669"/>
    <property type="project" value="InterPro"/>
</dbReference>
<keyword evidence="5" id="KW-1185">Reference proteome</keyword>
<dbReference type="Gene3D" id="3.40.630.30">
    <property type="match status" value="1"/>
</dbReference>
<dbReference type="InterPro" id="IPR016181">
    <property type="entry name" value="Acyl_CoA_acyltransferase"/>
</dbReference>
<evidence type="ECO:0000256" key="2">
    <source>
        <dbReference type="ARBA" id="ARBA00023315"/>
    </source>
</evidence>
<dbReference type="AlphaFoldDB" id="A0AAW7M9F6"/>
<comment type="caution">
    <text evidence="4">The sequence shown here is derived from an EMBL/GenBank/DDBJ whole genome shotgun (WGS) entry which is preliminary data.</text>
</comment>
<dbReference type="InterPro" id="IPR013653">
    <property type="entry name" value="GCN5-like_dom"/>
</dbReference>
<keyword evidence="2 4" id="KW-0012">Acyltransferase</keyword>
<proteinExistence type="predicted"/>
<accession>A0AAW7M9F6</accession>
<dbReference type="SUPFAM" id="SSF55729">
    <property type="entry name" value="Acyl-CoA N-acyltransferases (Nat)"/>
    <property type="match status" value="1"/>
</dbReference>